<dbReference type="OrthoDB" id="331341at2759"/>
<evidence type="ECO:0000256" key="1">
    <source>
        <dbReference type="SAM" id="MobiDB-lite"/>
    </source>
</evidence>
<dbReference type="InterPro" id="IPR039905">
    <property type="entry name" value="CD2BP2/Lin1"/>
</dbReference>
<dbReference type="EMBL" id="JTDF01006176">
    <property type="protein sequence ID" value="KAF8565756.1"/>
    <property type="molecule type" value="Genomic_DNA"/>
</dbReference>
<dbReference type="SUPFAM" id="SSF55277">
    <property type="entry name" value="GYF domain"/>
    <property type="match status" value="1"/>
</dbReference>
<dbReference type="PROSITE" id="PS50829">
    <property type="entry name" value="GYF"/>
    <property type="match status" value="1"/>
</dbReference>
<dbReference type="Gene3D" id="3.30.1490.40">
    <property type="match status" value="1"/>
</dbReference>
<gene>
    <name evidence="3" type="ORF">P879_07536</name>
</gene>
<proteinExistence type="predicted"/>
<feature type="region of interest" description="Disordered" evidence="1">
    <location>
        <begin position="178"/>
        <end position="203"/>
    </location>
</feature>
<comment type="caution">
    <text evidence="3">The sequence shown here is derived from an EMBL/GenBank/DDBJ whole genome shotgun (WGS) entry which is preliminary data.</text>
</comment>
<evidence type="ECO:0000259" key="2">
    <source>
        <dbReference type="PROSITE" id="PS50829"/>
    </source>
</evidence>
<dbReference type="PANTHER" id="PTHR13138">
    <property type="entry name" value="PROTEIN LIN1"/>
    <property type="match status" value="1"/>
</dbReference>
<name>A0A8T0DEI5_9TREM</name>
<feature type="region of interest" description="Disordered" evidence="1">
    <location>
        <begin position="1"/>
        <end position="34"/>
    </location>
</feature>
<dbReference type="InterPro" id="IPR003169">
    <property type="entry name" value="GYF"/>
</dbReference>
<organism evidence="3 4">
    <name type="scientific">Paragonimus westermani</name>
    <dbReference type="NCBI Taxonomy" id="34504"/>
    <lineage>
        <taxon>Eukaryota</taxon>
        <taxon>Metazoa</taxon>
        <taxon>Spiralia</taxon>
        <taxon>Lophotrochozoa</taxon>
        <taxon>Platyhelminthes</taxon>
        <taxon>Trematoda</taxon>
        <taxon>Digenea</taxon>
        <taxon>Plagiorchiida</taxon>
        <taxon>Troglotremata</taxon>
        <taxon>Troglotrematidae</taxon>
        <taxon>Paragonimus</taxon>
    </lineage>
</organism>
<keyword evidence="4" id="KW-1185">Reference proteome</keyword>
<dbReference type="PANTHER" id="PTHR13138:SF3">
    <property type="entry name" value="CD2 ANTIGEN CYTOPLASMIC TAIL-BINDING PROTEIN 2"/>
    <property type="match status" value="1"/>
</dbReference>
<feature type="compositionally biased region" description="Polar residues" evidence="1">
    <location>
        <begin position="259"/>
        <end position="278"/>
    </location>
</feature>
<dbReference type="Pfam" id="PF02213">
    <property type="entry name" value="GYF"/>
    <property type="match status" value="1"/>
</dbReference>
<evidence type="ECO:0000313" key="4">
    <source>
        <dbReference type="Proteomes" id="UP000699462"/>
    </source>
</evidence>
<reference evidence="3 4" key="1">
    <citation type="submission" date="2019-07" db="EMBL/GenBank/DDBJ databases">
        <title>Annotation for the trematode Paragonimus westermani.</title>
        <authorList>
            <person name="Choi Y.-J."/>
        </authorList>
    </citation>
    <scope>NUCLEOTIDE SEQUENCE [LARGE SCALE GENOMIC DNA]</scope>
    <source>
        <strain evidence="3">180907_Pwestermani</strain>
    </source>
</reference>
<dbReference type="SMART" id="SM00444">
    <property type="entry name" value="GYF"/>
    <property type="match status" value="1"/>
</dbReference>
<sequence length="355" mass="40088">MSKRGAIGEVTQEEKAKQLKLSKPSLDSDEEDYQESECFRLREADIDGQENATLEYDDDIKITPFNMREELEDDGYFDGDGNFVFKKNVRCLFIFPYSSHHNLLQTDAKDNWLENIDWVEVNKLQQTKKITDTAISDEPPDVPVDSSQKIGLYQQLISLMKPKETVLRSIKRMGAHSNAASSASASQRWLKKKQNNTSAVSGDPAGLLRATELADRLLQAGEFDVYQMTFEAIETVLRKASDAEPEDELEALGKAFDRTNGSGSHTGQSEQVTDSENGNADMRDPTGEDASVVMWHLKYSDNEDAPVEGPYTTAQLREWTNSGKFKNSPAVLVRQTDRLNGQFYKLNRIDFELYE</sequence>
<feature type="region of interest" description="Disordered" evidence="1">
    <location>
        <begin position="256"/>
        <end position="286"/>
    </location>
</feature>
<dbReference type="Proteomes" id="UP000699462">
    <property type="component" value="Unassembled WGS sequence"/>
</dbReference>
<feature type="domain" description="GYF" evidence="2">
    <location>
        <begin position="292"/>
        <end position="352"/>
    </location>
</feature>
<dbReference type="InterPro" id="IPR035445">
    <property type="entry name" value="GYF-like_dom_sf"/>
</dbReference>
<protein>
    <recommendedName>
        <fullName evidence="2">GYF domain-containing protein</fullName>
    </recommendedName>
</protein>
<accession>A0A8T0DEI5</accession>
<evidence type="ECO:0000313" key="3">
    <source>
        <dbReference type="EMBL" id="KAF8565756.1"/>
    </source>
</evidence>
<dbReference type="AlphaFoldDB" id="A0A8T0DEI5"/>
<dbReference type="GO" id="GO:0005682">
    <property type="term" value="C:U5 snRNP"/>
    <property type="evidence" value="ECO:0007669"/>
    <property type="project" value="InterPro"/>
</dbReference>